<evidence type="ECO:0000313" key="3">
    <source>
        <dbReference type="Proteomes" id="UP001459277"/>
    </source>
</evidence>
<name>A0AAW2DK25_9ROSI</name>
<proteinExistence type="predicted"/>
<dbReference type="Proteomes" id="UP001459277">
    <property type="component" value="Unassembled WGS sequence"/>
</dbReference>
<comment type="caution">
    <text evidence="2">The sequence shown here is derived from an EMBL/GenBank/DDBJ whole genome shotgun (WGS) entry which is preliminary data.</text>
</comment>
<organism evidence="2 3">
    <name type="scientific">Lithocarpus litseifolius</name>
    <dbReference type="NCBI Taxonomy" id="425828"/>
    <lineage>
        <taxon>Eukaryota</taxon>
        <taxon>Viridiplantae</taxon>
        <taxon>Streptophyta</taxon>
        <taxon>Embryophyta</taxon>
        <taxon>Tracheophyta</taxon>
        <taxon>Spermatophyta</taxon>
        <taxon>Magnoliopsida</taxon>
        <taxon>eudicotyledons</taxon>
        <taxon>Gunneridae</taxon>
        <taxon>Pentapetalae</taxon>
        <taxon>rosids</taxon>
        <taxon>fabids</taxon>
        <taxon>Fagales</taxon>
        <taxon>Fagaceae</taxon>
        <taxon>Lithocarpus</taxon>
    </lineage>
</organism>
<accession>A0AAW2DK25</accession>
<evidence type="ECO:0000259" key="1">
    <source>
        <dbReference type="Pfam" id="PF13966"/>
    </source>
</evidence>
<feature type="domain" description="Reverse transcriptase zinc-binding" evidence="1">
    <location>
        <begin position="150"/>
        <end position="245"/>
    </location>
</feature>
<dbReference type="AlphaFoldDB" id="A0AAW2DK25"/>
<evidence type="ECO:0000313" key="2">
    <source>
        <dbReference type="EMBL" id="KAL0010887.1"/>
    </source>
</evidence>
<dbReference type="EMBL" id="JAZDWU010000002">
    <property type="protein sequence ID" value="KAL0010887.1"/>
    <property type="molecule type" value="Genomic_DNA"/>
</dbReference>
<keyword evidence="3" id="KW-1185">Reference proteome</keyword>
<dbReference type="Pfam" id="PF13966">
    <property type="entry name" value="zf-RVT"/>
    <property type="match status" value="1"/>
</dbReference>
<dbReference type="InterPro" id="IPR026960">
    <property type="entry name" value="RVT-Znf"/>
</dbReference>
<reference evidence="2 3" key="1">
    <citation type="submission" date="2024-01" db="EMBL/GenBank/DDBJ databases">
        <title>A telomere-to-telomere, gap-free genome of sweet tea (Lithocarpus litseifolius).</title>
        <authorList>
            <person name="Zhou J."/>
        </authorList>
    </citation>
    <scope>NUCLEOTIDE SEQUENCE [LARGE SCALE GENOMIC DNA]</scope>
    <source>
        <strain evidence="2">Zhou-2022a</strain>
        <tissue evidence="2">Leaf</tissue>
    </source>
</reference>
<sequence length="368" mass="41865">MKLKLVKKVELNFWIAGAADQMEECLNAVPNKVTDHMQEVLSCEFTAEEVQVALFQMGPTKAPGPDEILQTYERASGQSINLEKSSALFSSNTTDIQKQQLLQILGVKERTELIHLSFHPDDAEEICRIQLSRRQVADSIIWSCNKNGNFSIKSAYKVARKIQGEVRAESSASTAGKKVWHSLWSLKILNKVKVFGWRACTEILPTRANLVRRRVIPDDKCPICLRELETTIHAIWECAAVQDIWAGSCRKLQKRSLIPTDMMQLMDYLMDRLTREELELFWIQAWLAWNQRNRVLFGGTLMDLRILNRRAIFAELDRTGVGAIIRNEHGQVMAAMTASGPKVSSSEEAELLHVEDQWNLLWMLGSPS</sequence>
<protein>
    <recommendedName>
        <fullName evidence="1">Reverse transcriptase zinc-binding domain-containing protein</fullName>
    </recommendedName>
</protein>
<gene>
    <name evidence="2" type="ORF">SO802_005995</name>
</gene>